<protein>
    <submittedName>
        <fullName evidence="1">VirB7 type IV secretion protein</fullName>
    </submittedName>
</protein>
<dbReference type="AlphaFoldDB" id="A0A060CUF6"/>
<name>A0A060CUF6_HELPX</name>
<sequence length="38" mass="4308">MRIFLIGIILLALSGCSNKQYEMYKSPCAFFHLNQSIG</sequence>
<gene>
    <name evidence="1" type="primary">virB7</name>
    <name evidence="1" type="ORF">166_ICEHptfs4c_25</name>
</gene>
<dbReference type="PROSITE" id="PS51257">
    <property type="entry name" value="PROKAR_LIPOPROTEIN"/>
    <property type="match status" value="1"/>
</dbReference>
<proteinExistence type="predicted"/>
<organism evidence="1">
    <name type="scientific">Helicobacter pylori</name>
    <name type="common">Campylobacter pylori</name>
    <dbReference type="NCBI Taxonomy" id="210"/>
    <lineage>
        <taxon>Bacteria</taxon>
        <taxon>Pseudomonadati</taxon>
        <taxon>Campylobacterota</taxon>
        <taxon>Epsilonproteobacteria</taxon>
        <taxon>Campylobacterales</taxon>
        <taxon>Helicobacteraceae</taxon>
        <taxon>Helicobacter</taxon>
    </lineage>
</organism>
<dbReference type="EMBL" id="KF861855">
    <property type="protein sequence ID" value="AIA98745.1"/>
    <property type="molecule type" value="Genomic_DNA"/>
</dbReference>
<accession>A0A060CUF6</accession>
<reference evidence="1" key="1">
    <citation type="journal article" date="2014" name="BMC Genomics">
        <title>A comprehensive analysis of Helicobacter pylori plasticity zones reveals that they are integrating conjugative elements with intermediate integration specificity.</title>
        <authorList>
            <person name="Fischer W."/>
            <person name="Breithaupt U."/>
            <person name="Kern B."/>
            <person name="Smith S.I."/>
            <person name="Spicher C."/>
            <person name="Haas R."/>
        </authorList>
    </citation>
    <scope>NUCLEOTIDE SEQUENCE</scope>
    <source>
        <strain evidence="1">166</strain>
    </source>
</reference>
<evidence type="ECO:0000313" key="1">
    <source>
        <dbReference type="EMBL" id="AIA98745.1"/>
    </source>
</evidence>